<organism evidence="8 9">
    <name type="scientific">Elysia marginata</name>
    <dbReference type="NCBI Taxonomy" id="1093978"/>
    <lineage>
        <taxon>Eukaryota</taxon>
        <taxon>Metazoa</taxon>
        <taxon>Spiralia</taxon>
        <taxon>Lophotrochozoa</taxon>
        <taxon>Mollusca</taxon>
        <taxon>Gastropoda</taxon>
        <taxon>Heterobranchia</taxon>
        <taxon>Euthyneura</taxon>
        <taxon>Panpulmonata</taxon>
        <taxon>Sacoglossa</taxon>
        <taxon>Placobranchoidea</taxon>
        <taxon>Plakobranchidae</taxon>
        <taxon>Elysia</taxon>
    </lineage>
</organism>
<dbReference type="InterPro" id="IPR000219">
    <property type="entry name" value="DH_dom"/>
</dbReference>
<protein>
    <submittedName>
        <fullName evidence="8">Son of sevenless</fullName>
    </submittedName>
</protein>
<dbReference type="Pfam" id="PF00617">
    <property type="entry name" value="RasGEF"/>
    <property type="match status" value="1"/>
</dbReference>
<dbReference type="Gene3D" id="1.10.20.10">
    <property type="entry name" value="Histone, subunit A"/>
    <property type="match status" value="1"/>
</dbReference>
<dbReference type="InterPro" id="IPR009072">
    <property type="entry name" value="Histone-fold"/>
</dbReference>
<evidence type="ECO:0000259" key="7">
    <source>
        <dbReference type="PROSITE" id="PS50212"/>
    </source>
</evidence>
<dbReference type="Gene3D" id="2.30.29.30">
    <property type="entry name" value="Pleckstrin-homology domain (PH domain)/Phosphotyrosine-binding domain (PTB)"/>
    <property type="match status" value="1"/>
</dbReference>
<feature type="compositionally biased region" description="Polar residues" evidence="3">
    <location>
        <begin position="995"/>
        <end position="1005"/>
    </location>
</feature>
<dbReference type="Pfam" id="PF00621">
    <property type="entry name" value="RhoGEF"/>
    <property type="match status" value="1"/>
</dbReference>
<dbReference type="EMBL" id="BMAT01008557">
    <property type="protein sequence ID" value="GFR88033.1"/>
    <property type="molecule type" value="Genomic_DNA"/>
</dbReference>
<dbReference type="PROSITE" id="PS50009">
    <property type="entry name" value="RASGEF_CAT"/>
    <property type="match status" value="1"/>
</dbReference>
<evidence type="ECO:0000313" key="9">
    <source>
        <dbReference type="Proteomes" id="UP000762676"/>
    </source>
</evidence>
<dbReference type="InterPro" id="IPR055251">
    <property type="entry name" value="SOS1_NGEF_PH"/>
</dbReference>
<name>A0AAV4GR85_9GAST</name>
<feature type="compositionally biased region" description="Polar residues" evidence="3">
    <location>
        <begin position="1036"/>
        <end position="1057"/>
    </location>
</feature>
<dbReference type="PROSITE" id="PS00720">
    <property type="entry name" value="RASGEF"/>
    <property type="match status" value="1"/>
</dbReference>
<dbReference type="SUPFAM" id="SSF50729">
    <property type="entry name" value="PH domain-like"/>
    <property type="match status" value="1"/>
</dbReference>
<evidence type="ECO:0000259" key="4">
    <source>
        <dbReference type="PROSITE" id="PS50003"/>
    </source>
</evidence>
<dbReference type="SUPFAM" id="SSF48366">
    <property type="entry name" value="Ras GEF"/>
    <property type="match status" value="1"/>
</dbReference>
<dbReference type="InterPro" id="IPR036964">
    <property type="entry name" value="RASGEF_cat_dom_sf"/>
</dbReference>
<dbReference type="Pfam" id="PF00618">
    <property type="entry name" value="RasGEF_N"/>
    <property type="match status" value="1"/>
</dbReference>
<dbReference type="PANTHER" id="PTHR23113">
    <property type="entry name" value="GUANINE NUCLEOTIDE EXCHANGE FACTOR"/>
    <property type="match status" value="1"/>
</dbReference>
<evidence type="ECO:0000259" key="6">
    <source>
        <dbReference type="PROSITE" id="PS50010"/>
    </source>
</evidence>
<feature type="domain" description="Ras-GEF" evidence="5">
    <location>
        <begin position="727"/>
        <end position="968"/>
    </location>
</feature>
<evidence type="ECO:0000259" key="5">
    <source>
        <dbReference type="PROSITE" id="PS50009"/>
    </source>
</evidence>
<proteinExistence type="predicted"/>
<dbReference type="Gene3D" id="1.20.900.10">
    <property type="entry name" value="Dbl homology (DH) domain"/>
    <property type="match status" value="1"/>
</dbReference>
<dbReference type="GO" id="GO:0005085">
    <property type="term" value="F:guanyl-nucleotide exchange factor activity"/>
    <property type="evidence" value="ECO:0007669"/>
    <property type="project" value="UniProtKB-KW"/>
</dbReference>
<dbReference type="GO" id="GO:0046982">
    <property type="term" value="F:protein heterodimerization activity"/>
    <property type="evidence" value="ECO:0007669"/>
    <property type="project" value="InterPro"/>
</dbReference>
<evidence type="ECO:0000256" key="1">
    <source>
        <dbReference type="ARBA" id="ARBA00022658"/>
    </source>
</evidence>
<feature type="region of interest" description="Disordered" evidence="3">
    <location>
        <begin position="986"/>
        <end position="1144"/>
    </location>
</feature>
<reference evidence="8 9" key="1">
    <citation type="journal article" date="2021" name="Elife">
        <title>Chloroplast acquisition without the gene transfer in kleptoplastic sea slugs, Plakobranchus ocellatus.</title>
        <authorList>
            <person name="Maeda T."/>
            <person name="Takahashi S."/>
            <person name="Yoshida T."/>
            <person name="Shimamura S."/>
            <person name="Takaki Y."/>
            <person name="Nagai Y."/>
            <person name="Toyoda A."/>
            <person name="Suzuki Y."/>
            <person name="Arimoto A."/>
            <person name="Ishii H."/>
            <person name="Satoh N."/>
            <person name="Nishiyama T."/>
            <person name="Hasebe M."/>
            <person name="Maruyama T."/>
            <person name="Minagawa J."/>
            <person name="Obokata J."/>
            <person name="Shigenobu S."/>
        </authorList>
    </citation>
    <scope>NUCLEOTIDE SEQUENCE [LARGE SCALE GENOMIC DNA]</scope>
</reference>
<feature type="compositionally biased region" description="Low complexity" evidence="3">
    <location>
        <begin position="1019"/>
        <end position="1033"/>
    </location>
</feature>
<accession>A0AAV4GR85</accession>
<feature type="domain" description="N-terminal Ras-GEF" evidence="7">
    <location>
        <begin position="537"/>
        <end position="692"/>
    </location>
</feature>
<dbReference type="PROSITE" id="PS50212">
    <property type="entry name" value="RASGEF_NTER"/>
    <property type="match status" value="1"/>
</dbReference>
<dbReference type="PROSITE" id="PS50010">
    <property type="entry name" value="DH_2"/>
    <property type="match status" value="1"/>
</dbReference>
<dbReference type="InterPro" id="IPR035899">
    <property type="entry name" value="DBL_dom_sf"/>
</dbReference>
<dbReference type="InterPro" id="IPR008937">
    <property type="entry name" value="Ras-like_GEF"/>
</dbReference>
<dbReference type="PROSITE" id="PS50003">
    <property type="entry name" value="PH_DOMAIN"/>
    <property type="match status" value="1"/>
</dbReference>
<dbReference type="Gene3D" id="1.10.840.10">
    <property type="entry name" value="Ras guanine-nucleotide exchange factors catalytic domain"/>
    <property type="match status" value="1"/>
</dbReference>
<keyword evidence="1 2" id="KW-0344">Guanine-nucleotide releasing factor</keyword>
<dbReference type="SUPFAM" id="SSF47113">
    <property type="entry name" value="Histone-fold"/>
    <property type="match status" value="1"/>
</dbReference>
<dbReference type="InterPro" id="IPR000651">
    <property type="entry name" value="Ras-like_Gua-exchang_fac_N"/>
</dbReference>
<dbReference type="GO" id="GO:0005886">
    <property type="term" value="C:plasma membrane"/>
    <property type="evidence" value="ECO:0007669"/>
    <property type="project" value="TreeGrafter"/>
</dbReference>
<dbReference type="Gene3D" id="1.20.870.10">
    <property type="entry name" value="Son of sevenless (SoS) protein Chain: S domain 1"/>
    <property type="match status" value="1"/>
</dbReference>
<dbReference type="Gene3D" id="6.10.250.3060">
    <property type="match status" value="1"/>
</dbReference>
<dbReference type="InterPro" id="IPR023578">
    <property type="entry name" value="Ras_GEF_dom_sf"/>
</dbReference>
<evidence type="ECO:0000256" key="2">
    <source>
        <dbReference type="PROSITE-ProRule" id="PRU00168"/>
    </source>
</evidence>
<dbReference type="GO" id="GO:0007265">
    <property type="term" value="P:Ras protein signal transduction"/>
    <property type="evidence" value="ECO:0007669"/>
    <property type="project" value="TreeGrafter"/>
</dbReference>
<dbReference type="CDD" id="cd22915">
    <property type="entry name" value="HFD_SOS1_rpt2"/>
    <property type="match status" value="1"/>
</dbReference>
<dbReference type="InterPro" id="IPR019804">
    <property type="entry name" value="Ras_G-nucl-exch_fac_CS"/>
</dbReference>
<dbReference type="SUPFAM" id="SSF48065">
    <property type="entry name" value="DBL homology domain (DH-domain)"/>
    <property type="match status" value="1"/>
</dbReference>
<dbReference type="Proteomes" id="UP000762676">
    <property type="component" value="Unassembled WGS sequence"/>
</dbReference>
<dbReference type="SMART" id="SM00229">
    <property type="entry name" value="RasGEFN"/>
    <property type="match status" value="1"/>
</dbReference>
<sequence>MVRLLITLCSAQPHSIEDVDERISKTFPDPIDKWAIRDAQSAVKEGKKNSILLPVDKIQPLLKEELGFRVDYNLALYIVAVLEYIAADILKISGIYVKNIRHTEITAQDIRVAICADQVLYDMFFQEEDISVEVEDEPVRREKMTYEEIVKAIIVDETQYLRDLNMIIRVFRAPFVELFPRSKDPDVIFSNVLDIYDFTAKLLSSVEDQVEMAQDEVPLVGTCFTDLTENEEFGVYERYVEDMVAPIGKGRLNALLMRADVTEYLKKAGNGFQEAFKYVLPKLLMGPVYHCLQYFETIKALINASPSEEDKKCLAQAAAILQCLKARVEKVLTNINIPKRKNWDLSLRMHAQTRSATVQKMTEVQRSIENWDGKDMQQLCSVFIMEGQLTVVRKTNAERYCFLFDGMILLCKLNPRRNSATGPIPEYKLKEKFFIRKVEVVDTDDNNDVTNAFELHPREQNMYITLQAKTMEDKANWMAALISLQTRSMLERSLDSKLREEEKNHPLVPPPADEYVFAVEDSDENIIFEENQESQFESPLIKGGQLFKLVERLTYHMYADPRFLRTFLLTYRSFCSPRELLELLIKRFEIPEPTFNSHTVGDEMDTLNSQVAGDEMAALKYREDLKRFRNKYVKPVQFRVVNVFRHWVDYHPYDFERDHKLLERLKEFLASIKGKAMRKMADILSKGIQRKLESSNPEREFTHQYEPPRIEWHIARKFEDYNLMTLHPIEIARQVTLLEFDLYRAIKPSELVGMPWMKKDKQQTAPNLLKMIHFSTNFTYWLELFIVETPNLEERVAVISRIIEVMLVFQELNNFNGVLEINSALKSASVYRLEHTKKELPHKYQKALEDASELNNDHFKKYIDKLRSINPPCVPFLGMYLTNILKTEEGNPDFVANAPEGIINFSKRRKVAEITGEIQQFQNQPYCLQPEQSIREYFAALDPLKQKNLTEKELEDYLYKKSLEIEPRDGKPQRNQKVFLNYSLKSPGIKPSAQRHGSSNKSSTIPPLLKMSEDDDSPHSTPTSPSKPQSPMTMAGSVNSVFANSPEPNLSPSQTTMMHFPSSPPFSEPSELPELRRTPPPLPPRRNPTVFAGEAAAAPPPTPPPRVDSDKPPPVPPRRDSMPSSALARSHSMSHPRSAVCLPSSSAGVPVEAFFPGGSSTLPRHGLERHSSERNFVSVPPPVDFNSNEDYGDRPELPPRTYLAHLSHLRNQTS</sequence>
<dbReference type="PANTHER" id="PTHR23113:SF363">
    <property type="entry name" value="PROTEIN SON OF SEVENLESS"/>
    <property type="match status" value="1"/>
</dbReference>
<feature type="domain" description="PH" evidence="4">
    <location>
        <begin position="382"/>
        <end position="486"/>
    </location>
</feature>
<dbReference type="AlphaFoldDB" id="A0AAV4GR85"/>
<keyword evidence="9" id="KW-1185">Reference proteome</keyword>
<dbReference type="SMART" id="SM00147">
    <property type="entry name" value="RasGEF"/>
    <property type="match status" value="1"/>
</dbReference>
<feature type="region of interest" description="Disordered" evidence="3">
    <location>
        <begin position="1159"/>
        <end position="1199"/>
    </location>
</feature>
<dbReference type="SMART" id="SM00233">
    <property type="entry name" value="PH"/>
    <property type="match status" value="1"/>
</dbReference>
<dbReference type="InterPro" id="IPR011993">
    <property type="entry name" value="PH-like_dom_sf"/>
</dbReference>
<dbReference type="InterPro" id="IPR001849">
    <property type="entry name" value="PH_domain"/>
</dbReference>
<feature type="compositionally biased region" description="Basic and acidic residues" evidence="3">
    <location>
        <begin position="1107"/>
        <end position="1121"/>
    </location>
</feature>
<dbReference type="CDD" id="cd00155">
    <property type="entry name" value="RasGEF"/>
    <property type="match status" value="1"/>
</dbReference>
<dbReference type="InterPro" id="IPR001895">
    <property type="entry name" value="RASGEF_cat_dom"/>
</dbReference>
<dbReference type="SMART" id="SM00325">
    <property type="entry name" value="RhoGEF"/>
    <property type="match status" value="1"/>
</dbReference>
<feature type="domain" description="DH" evidence="6">
    <location>
        <begin position="145"/>
        <end position="331"/>
    </location>
</feature>
<gene>
    <name evidence="8" type="ORF">ElyMa_004240500</name>
</gene>
<comment type="caution">
    <text evidence="8">The sequence shown here is derived from an EMBL/GenBank/DDBJ whole genome shotgun (WGS) entry which is preliminary data.</text>
</comment>
<evidence type="ECO:0000256" key="3">
    <source>
        <dbReference type="SAM" id="MobiDB-lite"/>
    </source>
</evidence>
<dbReference type="Pfam" id="PF22697">
    <property type="entry name" value="SOS1_NGEF_PH"/>
    <property type="match status" value="1"/>
</dbReference>
<dbReference type="CDD" id="cd06224">
    <property type="entry name" value="REM"/>
    <property type="match status" value="1"/>
</dbReference>
<evidence type="ECO:0000313" key="8">
    <source>
        <dbReference type="EMBL" id="GFR88033.1"/>
    </source>
</evidence>